<feature type="compositionally biased region" description="Polar residues" evidence="1">
    <location>
        <begin position="175"/>
        <end position="196"/>
    </location>
</feature>
<feature type="compositionally biased region" description="Basic and acidic residues" evidence="1">
    <location>
        <begin position="148"/>
        <end position="163"/>
    </location>
</feature>
<feature type="compositionally biased region" description="Basic and acidic residues" evidence="1">
    <location>
        <begin position="7"/>
        <end position="17"/>
    </location>
</feature>
<proteinExistence type="predicted"/>
<dbReference type="AlphaFoldDB" id="A0A9W9L8P9"/>
<feature type="compositionally biased region" description="Polar residues" evidence="1">
    <location>
        <begin position="127"/>
        <end position="137"/>
    </location>
</feature>
<keyword evidence="3" id="KW-1185">Reference proteome</keyword>
<dbReference type="Proteomes" id="UP001149079">
    <property type="component" value="Unassembled WGS sequence"/>
</dbReference>
<dbReference type="RefSeq" id="XP_056524221.1">
    <property type="nucleotide sequence ID" value="XM_056662108.1"/>
</dbReference>
<name>A0A9W9L8P9_9EURO</name>
<feature type="region of interest" description="Disordered" evidence="1">
    <location>
        <begin position="106"/>
        <end position="206"/>
    </location>
</feature>
<sequence>MGANQKPTDDKAGHKAESQACAEMEAQHQKAAEDAHREEGAEPSSNRGVAKMLRWNTDIDIRMLLTIQWACNQEGVKVPWERVAEIMGPKFTEGAIVQHLAKLRTRREEQGKPVPPPLKRSAVLANRRSQWQEQSPSRPDHSKKRRHDSPEDSAHDLGHPSSDKRHKKAERGGPSDTSASALTSEAQSAGTVTVSQEPFPRTPTLTSSSIFIIPSMKLQTPLTSPRWRMNSAGEMG</sequence>
<evidence type="ECO:0000313" key="2">
    <source>
        <dbReference type="EMBL" id="KAJ5142577.1"/>
    </source>
</evidence>
<evidence type="ECO:0000256" key="1">
    <source>
        <dbReference type="SAM" id="MobiDB-lite"/>
    </source>
</evidence>
<evidence type="ECO:0000313" key="3">
    <source>
        <dbReference type="Proteomes" id="UP001149079"/>
    </source>
</evidence>
<feature type="region of interest" description="Disordered" evidence="1">
    <location>
        <begin position="1"/>
        <end position="49"/>
    </location>
</feature>
<protein>
    <recommendedName>
        <fullName evidence="4">Myb-like domain-containing protein</fullName>
    </recommendedName>
</protein>
<organism evidence="2 3">
    <name type="scientific">Penicillium bovifimosum</name>
    <dbReference type="NCBI Taxonomy" id="126998"/>
    <lineage>
        <taxon>Eukaryota</taxon>
        <taxon>Fungi</taxon>
        <taxon>Dikarya</taxon>
        <taxon>Ascomycota</taxon>
        <taxon>Pezizomycotina</taxon>
        <taxon>Eurotiomycetes</taxon>
        <taxon>Eurotiomycetidae</taxon>
        <taxon>Eurotiales</taxon>
        <taxon>Aspergillaceae</taxon>
        <taxon>Penicillium</taxon>
    </lineage>
</organism>
<comment type="caution">
    <text evidence="2">The sequence shown here is derived from an EMBL/GenBank/DDBJ whole genome shotgun (WGS) entry which is preliminary data.</text>
</comment>
<reference evidence="2" key="1">
    <citation type="submission" date="2022-11" db="EMBL/GenBank/DDBJ databases">
        <authorList>
            <person name="Petersen C."/>
        </authorList>
    </citation>
    <scope>NUCLEOTIDE SEQUENCE</scope>
    <source>
        <strain evidence="2">IBT 22155</strain>
    </source>
</reference>
<feature type="compositionally biased region" description="Basic and acidic residues" evidence="1">
    <location>
        <begin position="25"/>
        <end position="40"/>
    </location>
</feature>
<dbReference type="EMBL" id="JAPQKL010000002">
    <property type="protein sequence ID" value="KAJ5142577.1"/>
    <property type="molecule type" value="Genomic_DNA"/>
</dbReference>
<dbReference type="GeneID" id="81401278"/>
<reference evidence="2" key="2">
    <citation type="journal article" date="2023" name="IMA Fungus">
        <title>Comparative genomic study of the Penicillium genus elucidates a diverse pangenome and 15 lateral gene transfer events.</title>
        <authorList>
            <person name="Petersen C."/>
            <person name="Sorensen T."/>
            <person name="Nielsen M.R."/>
            <person name="Sondergaard T.E."/>
            <person name="Sorensen J.L."/>
            <person name="Fitzpatrick D.A."/>
            <person name="Frisvad J.C."/>
            <person name="Nielsen K.L."/>
        </authorList>
    </citation>
    <scope>NUCLEOTIDE SEQUENCE</scope>
    <source>
        <strain evidence="2">IBT 22155</strain>
    </source>
</reference>
<dbReference type="OrthoDB" id="3903267at2759"/>
<gene>
    <name evidence="2" type="ORF">N7515_001364</name>
</gene>
<evidence type="ECO:0008006" key="4">
    <source>
        <dbReference type="Google" id="ProtNLM"/>
    </source>
</evidence>
<accession>A0A9W9L8P9</accession>